<dbReference type="EMBL" id="FSRK01000001">
    <property type="protein sequence ID" value="SIN84952.1"/>
    <property type="molecule type" value="Genomic_DNA"/>
</dbReference>
<sequence>MKSRLLRMALTWLAPIVIGYVVKKIEEKVSNKNQPKEIPTN</sequence>
<gene>
    <name evidence="1" type="ORF">SAMN05444409_0768</name>
</gene>
<protein>
    <submittedName>
        <fullName evidence="1">Uncharacterized protein</fullName>
    </submittedName>
</protein>
<dbReference type="Proteomes" id="UP000185207">
    <property type="component" value="Unassembled WGS sequence"/>
</dbReference>
<evidence type="ECO:0000313" key="2">
    <source>
        <dbReference type="Proteomes" id="UP000185207"/>
    </source>
</evidence>
<keyword evidence="2" id="KW-1185">Reference proteome</keyword>
<proteinExistence type="predicted"/>
<dbReference type="STRING" id="1416779.SAMN05444409_0768"/>
<organism evidence="1 2">
    <name type="scientific">Epilithonimonas zeae</name>
    <dbReference type="NCBI Taxonomy" id="1416779"/>
    <lineage>
        <taxon>Bacteria</taxon>
        <taxon>Pseudomonadati</taxon>
        <taxon>Bacteroidota</taxon>
        <taxon>Flavobacteriia</taxon>
        <taxon>Flavobacteriales</taxon>
        <taxon>Weeksellaceae</taxon>
        <taxon>Chryseobacterium group</taxon>
        <taxon>Epilithonimonas</taxon>
    </lineage>
</organism>
<dbReference type="RefSeq" id="WP_262494426.1">
    <property type="nucleotide sequence ID" value="NZ_CP075338.1"/>
</dbReference>
<dbReference type="AlphaFoldDB" id="A0A1N6EPE1"/>
<evidence type="ECO:0000313" key="1">
    <source>
        <dbReference type="EMBL" id="SIN84952.1"/>
    </source>
</evidence>
<accession>A0A1N6EPE1</accession>
<name>A0A1N6EPE1_9FLAO</name>
<reference evidence="2" key="1">
    <citation type="submission" date="2016-11" db="EMBL/GenBank/DDBJ databases">
        <authorList>
            <person name="Varghese N."/>
            <person name="Submissions S."/>
        </authorList>
    </citation>
    <scope>NUCLEOTIDE SEQUENCE [LARGE SCALE GENOMIC DNA]</scope>
    <source>
        <strain evidence="2">DSM 27623</strain>
    </source>
</reference>